<name>A0A8S5NEA4_9CAUD</name>
<feature type="region of interest" description="Disordered" evidence="1">
    <location>
        <begin position="730"/>
        <end position="757"/>
    </location>
</feature>
<dbReference type="EMBL" id="BK015140">
    <property type="protein sequence ID" value="DAD92594.1"/>
    <property type="molecule type" value="Genomic_DNA"/>
</dbReference>
<sequence length="757" mass="83049">MSARAGKPSVLGPAAQSILRTETGELPSSRGSTMDRIAQERPSQNSPFNAQMAQKEKFLQGMQVVASGKAVSEVAEEQPWYTRIFGKSDVVLGAEAYAKGSLAQEVTADVLRNMGTLRQMDEDTFRKALLTRFEMARTGSAAVDMDVQNQLLQKVPSIMETYTKQAYQYRQEQAAEQQKGFFHRAADTLGETFKNLDVDPTSPSGQEAAAKAVAEFDANIGRIVGQDEESYKQNLLHLFEGAIAQIGEPQIVMNTDGTTSTTYKTAHAVQAILAGSKVFEQLPREQQTALLAKAELANRKALTKFSTPHMEELAKIETLIRDPGPKDTVPKLIKAKQEILDSIQRESGSFVPLYDPEDMKADSVRSAMAIQARRERELQKYLADQAAKARESSHSTSQAAKEEAAQLRAAQFTNLMVTDPVGWSRVKALGLVKAEEAKAVENNAYVTATPDQQYALMRGSLNAIPVAKAERQGEINRLLTEDPKELAKRPDELMFLLERYKQDVQALGREKAQDYYGADMAGLMETTATRQAQGFPVDILVHRLHADARAAKSAKPSEDLREATKDQLQKSSNRWGISALWNDAAAQPLWASGTNLDDYPDLTEDVASEVARAKAVNPADPEEQTILKASQNLVGPGKAYVPAGSFLIRNYSDGQDPLQYLVNPPEGRGIPVDKVGEFLEEQVEALHKGQVHSIQGFYSGGPSRSLAIRVLNEDGSTNVKELPLDELLREYHNPTKGPGSFKRAAKKATGSESFPLL</sequence>
<feature type="region of interest" description="Disordered" evidence="1">
    <location>
        <begin position="1"/>
        <end position="47"/>
    </location>
</feature>
<organism evidence="2">
    <name type="scientific">Caudovirales sp. ctSxd6</name>
    <dbReference type="NCBI Taxonomy" id="2826774"/>
    <lineage>
        <taxon>Viruses</taxon>
        <taxon>Duplodnaviria</taxon>
        <taxon>Heunggongvirae</taxon>
        <taxon>Uroviricota</taxon>
        <taxon>Caudoviricetes</taxon>
    </lineage>
</organism>
<reference evidence="2" key="1">
    <citation type="journal article" date="2021" name="Proc. Natl. Acad. Sci. U.S.A.">
        <title>A Catalog of Tens of Thousands of Viruses from Human Metagenomes Reveals Hidden Associations with Chronic Diseases.</title>
        <authorList>
            <person name="Tisza M.J."/>
            <person name="Buck C.B."/>
        </authorList>
    </citation>
    <scope>NUCLEOTIDE SEQUENCE</scope>
    <source>
        <strain evidence="2">CtSxd6</strain>
    </source>
</reference>
<accession>A0A8S5NEA4</accession>
<protein>
    <submittedName>
        <fullName evidence="2">Internal virion protein</fullName>
    </submittedName>
</protein>
<evidence type="ECO:0000256" key="1">
    <source>
        <dbReference type="SAM" id="MobiDB-lite"/>
    </source>
</evidence>
<evidence type="ECO:0000313" key="2">
    <source>
        <dbReference type="EMBL" id="DAD92594.1"/>
    </source>
</evidence>
<proteinExistence type="predicted"/>